<dbReference type="AlphaFoldDB" id="A0A834X7T8"/>
<comment type="caution">
    <text evidence="1">The sequence shown here is derived from an EMBL/GenBank/DDBJ whole genome shotgun (WGS) entry which is preliminary data.</text>
</comment>
<organism evidence="1 2">
    <name type="scientific">Senna tora</name>
    <dbReference type="NCBI Taxonomy" id="362788"/>
    <lineage>
        <taxon>Eukaryota</taxon>
        <taxon>Viridiplantae</taxon>
        <taxon>Streptophyta</taxon>
        <taxon>Embryophyta</taxon>
        <taxon>Tracheophyta</taxon>
        <taxon>Spermatophyta</taxon>
        <taxon>Magnoliopsida</taxon>
        <taxon>eudicotyledons</taxon>
        <taxon>Gunneridae</taxon>
        <taxon>Pentapetalae</taxon>
        <taxon>rosids</taxon>
        <taxon>fabids</taxon>
        <taxon>Fabales</taxon>
        <taxon>Fabaceae</taxon>
        <taxon>Caesalpinioideae</taxon>
        <taxon>Cassia clade</taxon>
        <taxon>Senna</taxon>
    </lineage>
</organism>
<gene>
    <name evidence="1" type="ORF">G2W53_008191</name>
</gene>
<dbReference type="EMBL" id="JAAIUW010000003">
    <property type="protein sequence ID" value="KAF7839709.1"/>
    <property type="molecule type" value="Genomic_DNA"/>
</dbReference>
<sequence length="178" mass="20006">MKFWLKRKKKLALQNPLPHILLLSHSITSLLLSHDSPKSKIHRLHRLNFTLIRTQPNSIDSQLRFVVGYLHSQLRFAVCSLIRNPSLTRQSSSVSYPVVLRALFSGTESTTSDQLEKVGRGRTAVTVDDFSWCSATDASGRRRRNMKKDNSASLSNDLKGGAGCVIRNWEGRVLMDGC</sequence>
<evidence type="ECO:0000313" key="1">
    <source>
        <dbReference type="EMBL" id="KAF7839709.1"/>
    </source>
</evidence>
<dbReference type="Proteomes" id="UP000634136">
    <property type="component" value="Unassembled WGS sequence"/>
</dbReference>
<reference evidence="1" key="1">
    <citation type="submission" date="2020-09" db="EMBL/GenBank/DDBJ databases">
        <title>Genome-Enabled Discovery of Anthraquinone Biosynthesis in Senna tora.</title>
        <authorList>
            <person name="Kang S.-H."/>
            <person name="Pandey R.P."/>
            <person name="Lee C.-M."/>
            <person name="Sim J.-S."/>
            <person name="Jeong J.-T."/>
            <person name="Choi B.-S."/>
            <person name="Jung M."/>
            <person name="Ginzburg D."/>
            <person name="Zhao K."/>
            <person name="Won S.Y."/>
            <person name="Oh T.-J."/>
            <person name="Yu Y."/>
            <person name="Kim N.-H."/>
            <person name="Lee O.R."/>
            <person name="Lee T.-H."/>
            <person name="Bashyal P."/>
            <person name="Kim T.-S."/>
            <person name="Lee W.-H."/>
            <person name="Kawkins C."/>
            <person name="Kim C.-K."/>
            <person name="Kim J.S."/>
            <person name="Ahn B.O."/>
            <person name="Rhee S.Y."/>
            <person name="Sohng J.K."/>
        </authorList>
    </citation>
    <scope>NUCLEOTIDE SEQUENCE</scope>
    <source>
        <tissue evidence="1">Leaf</tissue>
    </source>
</reference>
<name>A0A834X7T8_9FABA</name>
<accession>A0A834X7T8</accession>
<proteinExistence type="predicted"/>
<keyword evidence="2" id="KW-1185">Reference proteome</keyword>
<evidence type="ECO:0000313" key="2">
    <source>
        <dbReference type="Proteomes" id="UP000634136"/>
    </source>
</evidence>
<protein>
    <submittedName>
        <fullName evidence="1">Uncharacterized protein</fullName>
    </submittedName>
</protein>